<keyword evidence="3 7" id="KW-0812">Transmembrane</keyword>
<dbReference type="GO" id="GO:0016020">
    <property type="term" value="C:membrane"/>
    <property type="evidence" value="ECO:0007669"/>
    <property type="project" value="UniProtKB-SubCell"/>
</dbReference>
<reference evidence="8 9" key="1">
    <citation type="journal article" date="2016" name="Front. Microbiol.">
        <title>Genome and transcriptome sequences reveal the specific parasitism of the nematophagous Purpureocillium lilacinum 36-1.</title>
        <authorList>
            <person name="Xie J."/>
            <person name="Li S."/>
            <person name="Mo C."/>
            <person name="Xiao X."/>
            <person name="Peng D."/>
            <person name="Wang G."/>
            <person name="Xiao Y."/>
        </authorList>
    </citation>
    <scope>NUCLEOTIDE SEQUENCE [LARGE SCALE GENOMIC DNA]</scope>
    <source>
        <strain evidence="8 9">36-1</strain>
    </source>
</reference>
<evidence type="ECO:0000313" key="9">
    <source>
        <dbReference type="Proteomes" id="UP000245956"/>
    </source>
</evidence>
<dbReference type="Pfam" id="PF13520">
    <property type="entry name" value="AA_permease_2"/>
    <property type="match status" value="1"/>
</dbReference>
<evidence type="ECO:0000256" key="7">
    <source>
        <dbReference type="SAM" id="Phobius"/>
    </source>
</evidence>
<feature type="transmembrane region" description="Helical" evidence="7">
    <location>
        <begin position="182"/>
        <end position="201"/>
    </location>
</feature>
<accession>A0A2U3E6T6</accession>
<feature type="compositionally biased region" description="Basic and acidic residues" evidence="6">
    <location>
        <begin position="1"/>
        <end position="10"/>
    </location>
</feature>
<evidence type="ECO:0000256" key="2">
    <source>
        <dbReference type="ARBA" id="ARBA00022448"/>
    </source>
</evidence>
<dbReference type="PROSITE" id="PS00218">
    <property type="entry name" value="AMINO_ACID_PERMEASE_1"/>
    <property type="match status" value="1"/>
</dbReference>
<feature type="region of interest" description="Disordered" evidence="6">
    <location>
        <begin position="631"/>
        <end position="650"/>
    </location>
</feature>
<dbReference type="EMBL" id="LCWV01000010">
    <property type="protein sequence ID" value="PWI70248.1"/>
    <property type="molecule type" value="Genomic_DNA"/>
</dbReference>
<dbReference type="GO" id="GO:0006865">
    <property type="term" value="P:amino acid transport"/>
    <property type="evidence" value="ECO:0007669"/>
    <property type="project" value="InterPro"/>
</dbReference>
<dbReference type="PANTHER" id="PTHR45649:SF23">
    <property type="entry name" value="TRANSPORTER, PUTATIVE (EUROFUNG)-RELATED"/>
    <property type="match status" value="1"/>
</dbReference>
<gene>
    <name evidence="8" type="ORF">PCL_00392</name>
</gene>
<feature type="transmembrane region" description="Helical" evidence="7">
    <location>
        <begin position="456"/>
        <end position="477"/>
    </location>
</feature>
<feature type="transmembrane region" description="Helical" evidence="7">
    <location>
        <begin position="213"/>
        <end position="232"/>
    </location>
</feature>
<dbReference type="AlphaFoldDB" id="A0A2U3E6T6"/>
<evidence type="ECO:0000256" key="6">
    <source>
        <dbReference type="SAM" id="MobiDB-lite"/>
    </source>
</evidence>
<dbReference type="InterPro" id="IPR004840">
    <property type="entry name" value="Amino_acid_permease_CS"/>
</dbReference>
<dbReference type="InterPro" id="IPR002293">
    <property type="entry name" value="AA/rel_permease1"/>
</dbReference>
<feature type="transmembrane region" description="Helical" evidence="7">
    <location>
        <begin position="86"/>
        <end position="112"/>
    </location>
</feature>
<feature type="transmembrane region" description="Helical" evidence="7">
    <location>
        <begin position="422"/>
        <end position="444"/>
    </location>
</feature>
<feature type="transmembrane region" description="Helical" evidence="7">
    <location>
        <begin position="297"/>
        <end position="324"/>
    </location>
</feature>
<comment type="subcellular location">
    <subcellularLocation>
        <location evidence="1">Membrane</location>
        <topology evidence="1">Multi-pass membrane protein</topology>
    </subcellularLocation>
</comment>
<feature type="transmembrane region" description="Helical" evidence="7">
    <location>
        <begin position="57"/>
        <end position="80"/>
    </location>
</feature>
<dbReference type="GO" id="GO:0022857">
    <property type="term" value="F:transmembrane transporter activity"/>
    <property type="evidence" value="ECO:0007669"/>
    <property type="project" value="InterPro"/>
</dbReference>
<sequence length="766" mass="82804">MARADFKHDSSSASNMDPKLEHPPPRLSVGEAETADQLLENLGYKPELSRNRSTLQVAFMSFVLASIPYGLATTLIYPLIGGGPVNIIWGWVLVSLIIICVAASLGEITSVYPTAGGVYYQAFMLSPPKWRRVASWVCGWAYVVGNITITLAVNFGTTLFFVACINVFESEPGVGVFAGEPYQVFLIFLGITILCNAVSALGNKWLPWLDTAAIFWTFAGVIAIMITILVLAKNGRHDAKYVFGHFEANSGWPDGWSFCVGLLHAGYATSSTGMIISMCEEVQKPSVQVPKAMVATIAINTFAGLLFLIPLVFVLPDIQMLIALPSGQPVPTIIKEAVGSPGGAIGLLIPLMVLALLCGIGCTTASSRCTWAFARDGAIPGSKWWMKVNRNLDVPLNAMMLCAVVEVLLGLIYFGSSTAFNAFSGVGVICLTASYATPIAISLATGRKQVQGAAFYLGRWGYLLNVVAIVLVLRHWLTRLSPAWSLLALPLFCMPSALPVTATTVNYAPAVFVAATGISALWYWVWGHKNYAGPPVAGEHQHTINLNAGSDDGAVARGALRTLTSQSVMGGHVITRLYGIPALCWWLSGFMRPQDDISSPTRTFVFCYAIPSPQRYQDPLLPGRHQLGVLDRGQEDGDAHGELSQGHLPPSARDEVYELRSLYSPERPKQHRGRELAGGYGKVISALLIELKSAMGRKKLRLDSNIYEAVQKEGRISCEEDRDAASCVCRVRTTSIFNVQGSKLSSCSKFEFSATQDAIHAPRATS</sequence>
<feature type="transmembrane region" description="Helical" evidence="7">
    <location>
        <begin position="507"/>
        <end position="526"/>
    </location>
</feature>
<dbReference type="Proteomes" id="UP000245956">
    <property type="component" value="Unassembled WGS sequence"/>
</dbReference>
<feature type="compositionally biased region" description="Basic and acidic residues" evidence="6">
    <location>
        <begin position="632"/>
        <end position="641"/>
    </location>
</feature>
<feature type="transmembrane region" description="Helical" evidence="7">
    <location>
        <begin position="483"/>
        <end position="500"/>
    </location>
</feature>
<feature type="transmembrane region" description="Helical" evidence="7">
    <location>
        <begin position="133"/>
        <end position="162"/>
    </location>
</feature>
<organism evidence="8 9">
    <name type="scientific">Purpureocillium lilacinum</name>
    <name type="common">Paecilomyces lilacinus</name>
    <dbReference type="NCBI Taxonomy" id="33203"/>
    <lineage>
        <taxon>Eukaryota</taxon>
        <taxon>Fungi</taxon>
        <taxon>Dikarya</taxon>
        <taxon>Ascomycota</taxon>
        <taxon>Pezizomycotina</taxon>
        <taxon>Sordariomycetes</taxon>
        <taxon>Hypocreomycetidae</taxon>
        <taxon>Hypocreales</taxon>
        <taxon>Ophiocordycipitaceae</taxon>
        <taxon>Purpureocillium</taxon>
    </lineage>
</organism>
<keyword evidence="5 7" id="KW-0472">Membrane</keyword>
<dbReference type="Gene3D" id="1.20.1740.10">
    <property type="entry name" value="Amino acid/polyamine transporter I"/>
    <property type="match status" value="1"/>
</dbReference>
<evidence type="ECO:0000256" key="3">
    <source>
        <dbReference type="ARBA" id="ARBA00022692"/>
    </source>
</evidence>
<feature type="transmembrane region" description="Helical" evidence="7">
    <location>
        <begin position="396"/>
        <end position="416"/>
    </location>
</feature>
<evidence type="ECO:0000256" key="4">
    <source>
        <dbReference type="ARBA" id="ARBA00022989"/>
    </source>
</evidence>
<evidence type="ECO:0000313" key="8">
    <source>
        <dbReference type="EMBL" id="PWI70248.1"/>
    </source>
</evidence>
<keyword evidence="4 7" id="KW-1133">Transmembrane helix</keyword>
<feature type="transmembrane region" description="Helical" evidence="7">
    <location>
        <begin position="344"/>
        <end position="365"/>
    </location>
</feature>
<proteinExistence type="predicted"/>
<keyword evidence="2" id="KW-0813">Transport</keyword>
<name>A0A2U3E6T6_PURLI</name>
<evidence type="ECO:0000256" key="5">
    <source>
        <dbReference type="ARBA" id="ARBA00023136"/>
    </source>
</evidence>
<feature type="region of interest" description="Disordered" evidence="6">
    <location>
        <begin position="1"/>
        <end position="27"/>
    </location>
</feature>
<protein>
    <submittedName>
        <fullName evidence="8">Amino acid permease</fullName>
    </submittedName>
</protein>
<dbReference type="PANTHER" id="PTHR45649">
    <property type="entry name" value="AMINO-ACID PERMEASE BAT1"/>
    <property type="match status" value="1"/>
</dbReference>
<evidence type="ECO:0000256" key="1">
    <source>
        <dbReference type="ARBA" id="ARBA00004141"/>
    </source>
</evidence>
<comment type="caution">
    <text evidence="8">The sequence shown here is derived from an EMBL/GenBank/DDBJ whole genome shotgun (WGS) entry which is preliminary data.</text>
</comment>